<feature type="domain" description="C3H1-type" evidence="6">
    <location>
        <begin position="290"/>
        <end position="318"/>
    </location>
</feature>
<keyword evidence="4 5" id="KW-0862">Zinc</keyword>
<evidence type="ECO:0000256" key="4">
    <source>
        <dbReference type="ARBA" id="ARBA00022833"/>
    </source>
</evidence>
<dbReference type="GO" id="GO:0005829">
    <property type="term" value="C:cytosol"/>
    <property type="evidence" value="ECO:0007669"/>
    <property type="project" value="TreeGrafter"/>
</dbReference>
<name>A0A915NBX5_MELJA</name>
<feature type="zinc finger region" description="C3H1-type" evidence="5">
    <location>
        <begin position="72"/>
        <end position="100"/>
    </location>
</feature>
<evidence type="ECO:0000256" key="1">
    <source>
        <dbReference type="ARBA" id="ARBA00022723"/>
    </source>
</evidence>
<dbReference type="PANTHER" id="PTHR12547">
    <property type="entry name" value="CCCH ZINC FINGER/TIS11-RELATED"/>
    <property type="match status" value="1"/>
</dbReference>
<dbReference type="Proteomes" id="UP000887561">
    <property type="component" value="Unplaced"/>
</dbReference>
<feature type="domain" description="C3H1-type" evidence="6">
    <location>
        <begin position="72"/>
        <end position="100"/>
    </location>
</feature>
<feature type="domain" description="C3H1-type" evidence="6">
    <location>
        <begin position="148"/>
        <end position="176"/>
    </location>
</feature>
<dbReference type="AlphaFoldDB" id="A0A915NBX5"/>
<dbReference type="GO" id="GO:0030154">
    <property type="term" value="P:cell differentiation"/>
    <property type="evidence" value="ECO:0007669"/>
    <property type="project" value="UniProtKB-ARBA"/>
</dbReference>
<reference evidence="8" key="1">
    <citation type="submission" date="2022-11" db="UniProtKB">
        <authorList>
            <consortium name="WormBaseParasite"/>
        </authorList>
    </citation>
    <scope>IDENTIFICATION</scope>
</reference>
<keyword evidence="7" id="KW-1185">Reference proteome</keyword>
<feature type="zinc finger region" description="C3H1-type" evidence="5">
    <location>
        <begin position="290"/>
        <end position="318"/>
    </location>
</feature>
<dbReference type="PROSITE" id="PS50103">
    <property type="entry name" value="ZF_C3H1"/>
    <property type="match status" value="4"/>
</dbReference>
<organism evidence="7 8">
    <name type="scientific">Meloidogyne javanica</name>
    <name type="common">Root-knot nematode worm</name>
    <dbReference type="NCBI Taxonomy" id="6303"/>
    <lineage>
        <taxon>Eukaryota</taxon>
        <taxon>Metazoa</taxon>
        <taxon>Ecdysozoa</taxon>
        <taxon>Nematoda</taxon>
        <taxon>Chromadorea</taxon>
        <taxon>Rhabditida</taxon>
        <taxon>Tylenchina</taxon>
        <taxon>Tylenchomorpha</taxon>
        <taxon>Tylenchoidea</taxon>
        <taxon>Meloidogynidae</taxon>
        <taxon>Meloidogyninae</taxon>
        <taxon>Meloidogyne</taxon>
        <taxon>Meloidogyne incognita group</taxon>
    </lineage>
</organism>
<dbReference type="Pfam" id="PF14608">
    <property type="entry name" value="zf-CCCH_2"/>
    <property type="match status" value="1"/>
</dbReference>
<dbReference type="Gene3D" id="4.10.1000.10">
    <property type="entry name" value="Zinc finger, CCCH-type"/>
    <property type="match status" value="4"/>
</dbReference>
<evidence type="ECO:0000313" key="8">
    <source>
        <dbReference type="WBParaSite" id="scaffold8753_cov219.g13340"/>
    </source>
</evidence>
<dbReference type="GO" id="GO:0008270">
    <property type="term" value="F:zinc ion binding"/>
    <property type="evidence" value="ECO:0007669"/>
    <property type="project" value="UniProtKB-KW"/>
</dbReference>
<dbReference type="GO" id="GO:0080090">
    <property type="term" value="P:regulation of primary metabolic process"/>
    <property type="evidence" value="ECO:0007669"/>
    <property type="project" value="UniProtKB-ARBA"/>
</dbReference>
<evidence type="ECO:0000256" key="3">
    <source>
        <dbReference type="ARBA" id="ARBA00022771"/>
    </source>
</evidence>
<evidence type="ECO:0000313" key="7">
    <source>
        <dbReference type="Proteomes" id="UP000887561"/>
    </source>
</evidence>
<evidence type="ECO:0000256" key="5">
    <source>
        <dbReference type="PROSITE-ProRule" id="PRU00723"/>
    </source>
</evidence>
<dbReference type="SUPFAM" id="SSF90229">
    <property type="entry name" value="CCCH zinc finger"/>
    <property type="match status" value="4"/>
</dbReference>
<protein>
    <submittedName>
        <fullName evidence="8">C3H1-type domain-containing protein</fullName>
    </submittedName>
</protein>
<accession>A0A915NBX5</accession>
<keyword evidence="2" id="KW-0677">Repeat</keyword>
<dbReference type="InterPro" id="IPR045877">
    <property type="entry name" value="ZFP36-like"/>
</dbReference>
<keyword evidence="1 5" id="KW-0479">Metal-binding</keyword>
<feature type="domain" description="C3H1-type" evidence="6">
    <location>
        <begin position="333"/>
        <end position="361"/>
    </location>
</feature>
<sequence length="441" mass="51794">MKVLFFGYFSKGHVDTTEEDEKLQFLMQNHHELCDLSKCMGKRINGLFICQFSNIPGSQYSQYLRHRRRQNAYKTKPCRNYYGNGCCKAGNECTFYHAIGEMRTLPQMEMSDELEWHPIDVKDFFPQLLNVTNSQYNQHLRNLRRQNAYKTKPCRNYYGKGFCKAGNECSFYHAIGEMRVPPQHEISGKVKGYSIDVKDLFPQVFGEFHHDKENQAQFGSSAAMQLEMERIVDRLISSPFRSSELFQPNYEAHQPVELTQYINPESEKAHHVLLAHHQREWRNSRRFIESYKTVMCQNWLERAQCSFGKNCRFAHGFDDLRTPTLLPLPINEKYKTRLCEKYTSRGICPYGSRCLFIHPDNVQNNLQPNYTQSNYLNTTTNYFAKSMPSCLIKKKNQNLFPQILEELNREKENKQPRASSDAMQLEMERIVDRLIASPLCL</sequence>
<keyword evidence="3 5" id="KW-0863">Zinc-finger</keyword>
<dbReference type="InterPro" id="IPR000571">
    <property type="entry name" value="Znf_CCCH"/>
</dbReference>
<evidence type="ECO:0000256" key="2">
    <source>
        <dbReference type="ARBA" id="ARBA00022737"/>
    </source>
</evidence>
<dbReference type="GO" id="GO:0043186">
    <property type="term" value="C:P granule"/>
    <property type="evidence" value="ECO:0007669"/>
    <property type="project" value="UniProtKB-ARBA"/>
</dbReference>
<dbReference type="WBParaSite" id="scaffold8753_cov219.g13340">
    <property type="protein sequence ID" value="scaffold8753_cov219.g13340"/>
    <property type="gene ID" value="scaffold8753_cov219.g13340"/>
</dbReference>
<feature type="zinc finger region" description="C3H1-type" evidence="5">
    <location>
        <begin position="148"/>
        <end position="176"/>
    </location>
</feature>
<dbReference type="FunFam" id="4.10.1000.10:FF:000018">
    <property type="entry name" value="Zinc finger protein"/>
    <property type="match status" value="1"/>
</dbReference>
<dbReference type="GO" id="GO:0003730">
    <property type="term" value="F:mRNA 3'-UTR binding"/>
    <property type="evidence" value="ECO:0007669"/>
    <property type="project" value="TreeGrafter"/>
</dbReference>
<dbReference type="InterPro" id="IPR036855">
    <property type="entry name" value="Znf_CCCH_sf"/>
</dbReference>
<dbReference type="PANTHER" id="PTHR12547:SF71">
    <property type="entry name" value="CCCH-TYPE ZINC FINGER PROTEIN MOE-3-RELATED"/>
    <property type="match status" value="1"/>
</dbReference>
<dbReference type="Pfam" id="PF00642">
    <property type="entry name" value="zf-CCCH"/>
    <property type="match status" value="3"/>
</dbReference>
<feature type="zinc finger region" description="C3H1-type" evidence="5">
    <location>
        <begin position="333"/>
        <end position="361"/>
    </location>
</feature>
<evidence type="ECO:0000259" key="6">
    <source>
        <dbReference type="PROSITE" id="PS50103"/>
    </source>
</evidence>
<proteinExistence type="predicted"/>
<dbReference type="GO" id="GO:0010468">
    <property type="term" value="P:regulation of gene expression"/>
    <property type="evidence" value="ECO:0007669"/>
    <property type="project" value="UniProtKB-ARBA"/>
</dbReference>
<dbReference type="SMART" id="SM00356">
    <property type="entry name" value="ZnF_C3H1"/>
    <property type="match status" value="4"/>
</dbReference>
<dbReference type="FunFam" id="4.10.1000.10:FF:000001">
    <property type="entry name" value="zinc finger CCCH domain-containing protein 15-like"/>
    <property type="match status" value="1"/>
</dbReference>